<dbReference type="EnsemblPlants" id="QL05p008973:mrna">
    <property type="protein sequence ID" value="QL05p008973:mrna"/>
    <property type="gene ID" value="QL05p008973"/>
</dbReference>
<evidence type="ECO:0000313" key="1">
    <source>
        <dbReference type="EnsemblPlants" id="QL05p008973:mrna"/>
    </source>
</evidence>
<proteinExistence type="predicted"/>
<organism evidence="1 2">
    <name type="scientific">Quercus lobata</name>
    <name type="common">Valley oak</name>
    <dbReference type="NCBI Taxonomy" id="97700"/>
    <lineage>
        <taxon>Eukaryota</taxon>
        <taxon>Viridiplantae</taxon>
        <taxon>Streptophyta</taxon>
        <taxon>Embryophyta</taxon>
        <taxon>Tracheophyta</taxon>
        <taxon>Spermatophyta</taxon>
        <taxon>Magnoliopsida</taxon>
        <taxon>eudicotyledons</taxon>
        <taxon>Gunneridae</taxon>
        <taxon>Pentapetalae</taxon>
        <taxon>rosids</taxon>
        <taxon>fabids</taxon>
        <taxon>Fagales</taxon>
        <taxon>Fagaceae</taxon>
        <taxon>Quercus</taxon>
    </lineage>
</organism>
<keyword evidence="2" id="KW-1185">Reference proteome</keyword>
<protein>
    <submittedName>
        <fullName evidence="1">Uncharacterized protein</fullName>
    </submittedName>
</protein>
<reference evidence="1" key="2">
    <citation type="submission" date="2021-01" db="UniProtKB">
        <authorList>
            <consortium name="EnsemblPlants"/>
        </authorList>
    </citation>
    <scope>IDENTIFICATION</scope>
</reference>
<reference evidence="1 2" key="1">
    <citation type="journal article" date="2016" name="G3 (Bethesda)">
        <title>First Draft Assembly and Annotation of the Genome of a California Endemic Oak Quercus lobata Nee (Fagaceae).</title>
        <authorList>
            <person name="Sork V.L."/>
            <person name="Fitz-Gibbon S.T."/>
            <person name="Puiu D."/>
            <person name="Crepeau M."/>
            <person name="Gugger P.F."/>
            <person name="Sherman R."/>
            <person name="Stevens K."/>
            <person name="Langley C.H."/>
            <person name="Pellegrini M."/>
            <person name="Salzberg S.L."/>
        </authorList>
    </citation>
    <scope>NUCLEOTIDE SEQUENCE [LARGE SCALE GENOMIC DNA]</scope>
    <source>
        <strain evidence="1 2">cv. SW786</strain>
    </source>
</reference>
<dbReference type="Gramene" id="QL05p008973:mrna">
    <property type="protein sequence ID" value="QL05p008973:mrna"/>
    <property type="gene ID" value="QL05p008973"/>
</dbReference>
<name>A0A7N2LKP0_QUELO</name>
<sequence length="290" mass="33593">MRSTFKLRVMTCSYAARTVLAGYNRGTVYHVINPITAQWTTLPPLPDQCTQRQQLSFSVSSFLVGFDPYNSICSRFFQEPQELDPYHRIRPLGLNDCDKDERGGGGKWCLENQLYFNQIVSERSPWLSKYVMEKNPYLLVLAYHPNDRDITYLMIDFKVALCNLRRKTLEVVCDFPDYHPSYNVFNFVLPCWPTPIHSSLFLCGQGTTSIWTEPITTACLDHCTDGRFHEKENLERCVRDALSRKRMVAFLVLDGPQESIMDLMETSFEGGCIKFSKYMWIPFPSHITLC</sequence>
<dbReference type="Proteomes" id="UP000594261">
    <property type="component" value="Chromosome 5"/>
</dbReference>
<dbReference type="AlphaFoldDB" id="A0A7N2LKP0"/>
<accession>A0A7N2LKP0</accession>
<evidence type="ECO:0000313" key="2">
    <source>
        <dbReference type="Proteomes" id="UP000594261"/>
    </source>
</evidence>
<dbReference type="InParanoid" id="A0A7N2LKP0"/>
<dbReference type="EMBL" id="LRBV02000005">
    <property type="status" value="NOT_ANNOTATED_CDS"/>
    <property type="molecule type" value="Genomic_DNA"/>
</dbReference>